<dbReference type="SUPFAM" id="SSF50952">
    <property type="entry name" value="Soluble quinoprotein glucose dehydrogenase"/>
    <property type="match status" value="1"/>
</dbReference>
<feature type="domain" description="Glucose/Sorbosone dehydrogenase" evidence="9">
    <location>
        <begin position="212"/>
        <end position="530"/>
    </location>
</feature>
<keyword evidence="6" id="KW-0325">Glycoprotein</keyword>
<evidence type="ECO:0000313" key="10">
    <source>
        <dbReference type="EMBL" id="KAK7103467.1"/>
    </source>
</evidence>
<evidence type="ECO:0000256" key="1">
    <source>
        <dbReference type="ARBA" id="ARBA00004613"/>
    </source>
</evidence>
<reference evidence="10 11" key="1">
    <citation type="submission" date="2024-02" db="EMBL/GenBank/DDBJ databases">
        <title>Chromosome-scale genome assembly of the rough periwinkle Littorina saxatilis.</title>
        <authorList>
            <person name="De Jode A."/>
            <person name="Faria R."/>
            <person name="Formenti G."/>
            <person name="Sims Y."/>
            <person name="Smith T.P."/>
            <person name="Tracey A."/>
            <person name="Wood J.M.D."/>
            <person name="Zagrodzka Z.B."/>
            <person name="Johannesson K."/>
            <person name="Butlin R.K."/>
            <person name="Leder E.H."/>
        </authorList>
    </citation>
    <scope>NUCLEOTIDE SEQUENCE [LARGE SCALE GENOMIC DNA]</scope>
    <source>
        <strain evidence="10">Snail1</strain>
        <tissue evidence="10">Muscle</tissue>
    </source>
</reference>
<dbReference type="GO" id="GO:0005576">
    <property type="term" value="C:extracellular region"/>
    <property type="evidence" value="ECO:0007669"/>
    <property type="project" value="UniProtKB-SubCell"/>
</dbReference>
<dbReference type="InterPro" id="IPR011041">
    <property type="entry name" value="Quinoprot_gluc/sorb_DH_b-prop"/>
</dbReference>
<evidence type="ECO:0000256" key="3">
    <source>
        <dbReference type="ARBA" id="ARBA00022525"/>
    </source>
</evidence>
<evidence type="ECO:0000313" key="11">
    <source>
        <dbReference type="Proteomes" id="UP001374579"/>
    </source>
</evidence>
<organism evidence="10 11">
    <name type="scientific">Littorina saxatilis</name>
    <dbReference type="NCBI Taxonomy" id="31220"/>
    <lineage>
        <taxon>Eukaryota</taxon>
        <taxon>Metazoa</taxon>
        <taxon>Spiralia</taxon>
        <taxon>Lophotrochozoa</taxon>
        <taxon>Mollusca</taxon>
        <taxon>Gastropoda</taxon>
        <taxon>Caenogastropoda</taxon>
        <taxon>Littorinimorpha</taxon>
        <taxon>Littorinoidea</taxon>
        <taxon>Littorinidae</taxon>
        <taxon>Littorina</taxon>
    </lineage>
</organism>
<evidence type="ECO:0000256" key="2">
    <source>
        <dbReference type="ARBA" id="ARBA00010658"/>
    </source>
</evidence>
<keyword evidence="11" id="KW-1185">Reference proteome</keyword>
<name>A0AAN9BDJ3_9CAEN</name>
<accession>A0AAN9BDJ3</accession>
<dbReference type="EMBL" id="JBAMIC010000008">
    <property type="protein sequence ID" value="KAK7103467.1"/>
    <property type="molecule type" value="Genomic_DNA"/>
</dbReference>
<dbReference type="Gene3D" id="2.120.10.30">
    <property type="entry name" value="TolB, C-terminal domain"/>
    <property type="match status" value="1"/>
</dbReference>
<evidence type="ECO:0000256" key="5">
    <source>
        <dbReference type="ARBA" id="ARBA00023157"/>
    </source>
</evidence>
<protein>
    <recommendedName>
        <fullName evidence="12">HHIP-like protein 1</fullName>
    </recommendedName>
</protein>
<dbReference type="InterPro" id="IPR011042">
    <property type="entry name" value="6-blade_b-propeller_TolB-like"/>
</dbReference>
<evidence type="ECO:0000256" key="7">
    <source>
        <dbReference type="SAM" id="SignalP"/>
    </source>
</evidence>
<keyword evidence="5" id="KW-1015">Disulfide bond</keyword>
<dbReference type="InterPro" id="IPR018143">
    <property type="entry name" value="Folate_rcpt-like"/>
</dbReference>
<evidence type="ECO:0000259" key="9">
    <source>
        <dbReference type="Pfam" id="PF07995"/>
    </source>
</evidence>
<dbReference type="Proteomes" id="UP001374579">
    <property type="component" value="Unassembled WGS sequence"/>
</dbReference>
<evidence type="ECO:0000259" key="8">
    <source>
        <dbReference type="Pfam" id="PF03024"/>
    </source>
</evidence>
<dbReference type="Pfam" id="PF07995">
    <property type="entry name" value="GSDH"/>
    <property type="match status" value="1"/>
</dbReference>
<evidence type="ECO:0000256" key="6">
    <source>
        <dbReference type="ARBA" id="ARBA00023180"/>
    </source>
</evidence>
<evidence type="ECO:0000256" key="4">
    <source>
        <dbReference type="ARBA" id="ARBA00022729"/>
    </source>
</evidence>
<dbReference type="PANTHER" id="PTHR19328:SF75">
    <property type="entry name" value="ALDOSE SUGAR DEHYDROGENASE YLII"/>
    <property type="match status" value="1"/>
</dbReference>
<comment type="subcellular location">
    <subcellularLocation>
        <location evidence="1">Secreted</location>
    </subcellularLocation>
</comment>
<feature type="domain" description="Folate receptor-like" evidence="8">
    <location>
        <begin position="33"/>
        <end position="194"/>
    </location>
</feature>
<dbReference type="AlphaFoldDB" id="A0AAN9BDJ3"/>
<dbReference type="Pfam" id="PF03024">
    <property type="entry name" value="Folate_rec"/>
    <property type="match status" value="1"/>
</dbReference>
<comment type="caution">
    <text evidence="10">The sequence shown here is derived from an EMBL/GenBank/DDBJ whole genome shotgun (WGS) entry which is preliminary data.</text>
</comment>
<keyword evidence="3" id="KW-0964">Secreted</keyword>
<proteinExistence type="inferred from homology"/>
<dbReference type="PANTHER" id="PTHR19328">
    <property type="entry name" value="HEDGEHOG-INTERACTING PROTEIN"/>
    <property type="match status" value="1"/>
</dbReference>
<sequence>MGRRSRTMVPYSLLVLLLFSPLSVAHPQCLDASPPSPASSPLTLCTQYSDFGCCTPEKEAKLLEQYQLVQHRMLQGDWKRCQGHVKGLLCQQCTPLAAHVFDAESSTSNADPRVLPGLCTDYCHQFYDKCRDIVWFLDPNLAASAAFHNKTSFCQKTSISDMGYCYPKFVYKNEETSKPAVQSSASSETGCLCLKRVADKLANPIFARHAGDNSGRLFVGEQRGLVYIIYPQTKQRLPSPFLDVSSKVILVSYFGDERGLGGMAFHLNFSTNGRVFVYYNVPLSAEESRKLRGKFGLRKWDHKSVLSEMHVLADDPNKVDPASEKVLLEVDQPYANHNGGELFFLDDGYLYLFLGDGGYAGDPHNSAQNTSRLLGKVLRLDVDTPSDNPQRAYSIPPDNPFVHEAGARPEIFAYGVRNIWRCGVDMGDPQTGSGRGRVLCGDVGQSLYEEVDLLKKGANYGWRAREGYECYDKTVCNQIGEEDLPVFVYNHTVGQSITGGQFYRGCRSPSLNGKYIYGDYQSKVKRLFALEETEAGQWRNSDVTMCGADMCTAPLTNVVDQYILSFDLDQQGEVYMLTSSDSLSRRETGAIYMFVDPASNKTAGDCAVIGTQQQTQTFQGRP</sequence>
<keyword evidence="4 7" id="KW-0732">Signal</keyword>
<comment type="similarity">
    <text evidence="2">Belongs to the HHIP family.</text>
</comment>
<feature type="signal peptide" evidence="7">
    <location>
        <begin position="1"/>
        <end position="25"/>
    </location>
</feature>
<dbReference type="InterPro" id="IPR012938">
    <property type="entry name" value="Glc/Sorbosone_DH"/>
</dbReference>
<feature type="chain" id="PRO_5042910528" description="HHIP-like protein 1" evidence="7">
    <location>
        <begin position="26"/>
        <end position="622"/>
    </location>
</feature>
<gene>
    <name evidence="10" type="ORF">V1264_018354</name>
</gene>
<evidence type="ECO:0008006" key="12">
    <source>
        <dbReference type="Google" id="ProtNLM"/>
    </source>
</evidence>